<dbReference type="PANTHER" id="PTHR11271">
    <property type="entry name" value="GUANINE DEAMINASE"/>
    <property type="match status" value="1"/>
</dbReference>
<comment type="cofactor">
    <cofactor evidence="8">
        <name>Zn(2+)</name>
        <dbReference type="ChEBI" id="CHEBI:29105"/>
    </cofactor>
    <text evidence="8">Binds 1 zinc ion per subunit.</text>
</comment>
<dbReference type="EMBL" id="JACTNG010000001">
    <property type="protein sequence ID" value="MBO1077410.1"/>
    <property type="molecule type" value="Genomic_DNA"/>
</dbReference>
<organism evidence="10 11">
    <name type="scientific">Roseomonas haemaphysalidis</name>
    <dbReference type="NCBI Taxonomy" id="2768162"/>
    <lineage>
        <taxon>Bacteria</taxon>
        <taxon>Pseudomonadati</taxon>
        <taxon>Pseudomonadota</taxon>
        <taxon>Alphaproteobacteria</taxon>
        <taxon>Acetobacterales</taxon>
        <taxon>Roseomonadaceae</taxon>
        <taxon>Roseomonas</taxon>
    </lineage>
</organism>
<dbReference type="Pfam" id="PF01979">
    <property type="entry name" value="Amidohydro_1"/>
    <property type="match status" value="1"/>
</dbReference>
<comment type="caution">
    <text evidence="10">The sequence shown here is derived from an EMBL/GenBank/DDBJ whole genome shotgun (WGS) entry which is preliminary data.</text>
</comment>
<dbReference type="InterPro" id="IPR032466">
    <property type="entry name" value="Metal_Hydrolase"/>
</dbReference>
<sequence length="435" mass="47367">MTTRHALRGAILGFTGDPFLTDRPDATLHVQEDALVVIEDGHVAEVTPWSAARAAGLAVHHYPQALLCPGFIDCHVHYPQTQMIGAQGAQLLDWLDRYTFPAEQAFADPHHAEVVARLFLRELLRNGTTTAAVFCTVHPQSVEAFFAESHRLNTRMIAGKVLMDRNAPAELLDTPERGHNESEALIRRWHGTGRQLYAVTPRFAPTSSPAQLDAAARLWRAHPGTYLQTHLSENLAEIAWVKALFPEARDYLDVYHRAGLTGRRAIFGHAVHLSEAEFACCHATGSALAHCPSSNLFLGSGAFRAFAAKRRDRPVCVGLGTDLGAGTSFSQLQTLGDGYKVAQGLGQALTAAHGFWLATEGGAEALDLSGRIGRIAPGAEADIVVLDLKATPLLDFRLRHAGTWPERLFALMTLGDDRAVRATWVAGRLQHDRDA</sequence>
<evidence type="ECO:0000256" key="5">
    <source>
        <dbReference type="ARBA" id="ARBA00022801"/>
    </source>
</evidence>
<proteinExistence type="inferred from homology"/>
<dbReference type="PANTHER" id="PTHR11271:SF6">
    <property type="entry name" value="GUANINE DEAMINASE"/>
    <property type="match status" value="1"/>
</dbReference>
<accession>A0ABS3KIW3</accession>
<evidence type="ECO:0000256" key="1">
    <source>
        <dbReference type="ARBA" id="ARBA00004984"/>
    </source>
</evidence>
<keyword evidence="5 8" id="KW-0378">Hydrolase</keyword>
<comment type="pathway">
    <text evidence="1 8">Purine metabolism; guanine degradation; xanthine from guanine: step 1/1.</text>
</comment>
<comment type="function">
    <text evidence="8">Catalyzes the hydrolytic deamination of guanine, producing xanthine and ammonia.</text>
</comment>
<dbReference type="SUPFAM" id="SSF51338">
    <property type="entry name" value="Composite domain of metallo-dependent hydrolases"/>
    <property type="match status" value="1"/>
</dbReference>
<evidence type="ECO:0000256" key="6">
    <source>
        <dbReference type="ARBA" id="ARBA00022833"/>
    </source>
</evidence>
<keyword evidence="6 8" id="KW-0862">Zinc</keyword>
<evidence type="ECO:0000313" key="10">
    <source>
        <dbReference type="EMBL" id="MBO1077410.1"/>
    </source>
</evidence>
<evidence type="ECO:0000256" key="8">
    <source>
        <dbReference type="RuleBase" id="RU366009"/>
    </source>
</evidence>
<dbReference type="SUPFAM" id="SSF51556">
    <property type="entry name" value="Metallo-dependent hydrolases"/>
    <property type="match status" value="1"/>
</dbReference>
<dbReference type="InterPro" id="IPR051607">
    <property type="entry name" value="Metallo-dep_hydrolases"/>
</dbReference>
<evidence type="ECO:0000313" key="11">
    <source>
        <dbReference type="Proteomes" id="UP001518989"/>
    </source>
</evidence>
<dbReference type="RefSeq" id="WP_207414853.1">
    <property type="nucleotide sequence ID" value="NZ_CP061177.1"/>
</dbReference>
<comment type="catalytic activity">
    <reaction evidence="8">
        <text>guanine + H2O + H(+) = xanthine + NH4(+)</text>
        <dbReference type="Rhea" id="RHEA:14665"/>
        <dbReference type="ChEBI" id="CHEBI:15377"/>
        <dbReference type="ChEBI" id="CHEBI:15378"/>
        <dbReference type="ChEBI" id="CHEBI:16235"/>
        <dbReference type="ChEBI" id="CHEBI:17712"/>
        <dbReference type="ChEBI" id="CHEBI:28938"/>
        <dbReference type="EC" id="3.5.4.3"/>
    </reaction>
</comment>
<dbReference type="EC" id="3.5.4.3" evidence="3 7"/>
<dbReference type="InterPro" id="IPR014311">
    <property type="entry name" value="Guanine_deaminase"/>
</dbReference>
<dbReference type="GO" id="GO:0008892">
    <property type="term" value="F:guanine deaminase activity"/>
    <property type="evidence" value="ECO:0007669"/>
    <property type="project" value="UniProtKB-EC"/>
</dbReference>
<reference evidence="10 11" key="1">
    <citation type="submission" date="2020-09" db="EMBL/GenBank/DDBJ databases">
        <title>Roseomonas.</title>
        <authorList>
            <person name="Zhu W."/>
        </authorList>
    </citation>
    <scope>NUCLEOTIDE SEQUENCE [LARGE SCALE GENOMIC DNA]</scope>
    <source>
        <strain evidence="10 11">573</strain>
    </source>
</reference>
<dbReference type="Gene3D" id="3.20.20.140">
    <property type="entry name" value="Metal-dependent hydrolases"/>
    <property type="match status" value="1"/>
</dbReference>
<gene>
    <name evidence="10" type="primary">guaD</name>
    <name evidence="10" type="ORF">IAI61_00100</name>
</gene>
<dbReference type="InterPro" id="IPR011059">
    <property type="entry name" value="Metal-dep_hydrolase_composite"/>
</dbReference>
<dbReference type="CDD" id="cd01303">
    <property type="entry name" value="GDEase"/>
    <property type="match status" value="1"/>
</dbReference>
<dbReference type="NCBIfam" id="NF006679">
    <property type="entry name" value="PRK09228.1"/>
    <property type="match status" value="1"/>
</dbReference>
<evidence type="ECO:0000256" key="7">
    <source>
        <dbReference type="NCBIfam" id="TIGR02967"/>
    </source>
</evidence>
<evidence type="ECO:0000256" key="4">
    <source>
        <dbReference type="ARBA" id="ARBA00022723"/>
    </source>
</evidence>
<dbReference type="Gene3D" id="2.30.40.10">
    <property type="entry name" value="Urease, subunit C, domain 1"/>
    <property type="match status" value="1"/>
</dbReference>
<protein>
    <recommendedName>
        <fullName evidence="3 7">Guanine deaminase</fullName>
        <shortName evidence="8">Guanase</shortName>
        <ecNumber evidence="3 7">3.5.4.3</ecNumber>
    </recommendedName>
    <alternativeName>
        <fullName evidence="8">Guanine aminohydrolase</fullName>
    </alternativeName>
</protein>
<evidence type="ECO:0000256" key="3">
    <source>
        <dbReference type="ARBA" id="ARBA00012781"/>
    </source>
</evidence>
<dbReference type="NCBIfam" id="TIGR02967">
    <property type="entry name" value="guan_deamin"/>
    <property type="match status" value="1"/>
</dbReference>
<dbReference type="InterPro" id="IPR006680">
    <property type="entry name" value="Amidohydro-rel"/>
</dbReference>
<keyword evidence="11" id="KW-1185">Reference proteome</keyword>
<keyword evidence="4 8" id="KW-0479">Metal-binding</keyword>
<feature type="domain" description="Amidohydrolase-related" evidence="9">
    <location>
        <begin position="67"/>
        <end position="428"/>
    </location>
</feature>
<evidence type="ECO:0000259" key="9">
    <source>
        <dbReference type="Pfam" id="PF01979"/>
    </source>
</evidence>
<comment type="similarity">
    <text evidence="2 8">Belongs to the metallo-dependent hydrolases superfamily. ATZ/TRZ family.</text>
</comment>
<dbReference type="Proteomes" id="UP001518989">
    <property type="component" value="Unassembled WGS sequence"/>
</dbReference>
<evidence type="ECO:0000256" key="2">
    <source>
        <dbReference type="ARBA" id="ARBA00006745"/>
    </source>
</evidence>
<name>A0ABS3KIW3_9PROT</name>